<dbReference type="Gene3D" id="3.30.160.60">
    <property type="entry name" value="Classic Zinc Finger"/>
    <property type="match status" value="1"/>
</dbReference>
<evidence type="ECO:0000313" key="5">
    <source>
        <dbReference type="Proteomes" id="UP000887116"/>
    </source>
</evidence>
<sequence>MEHDRPLNAVCPFCKGSFDRLENLNKHVQQIHSVRSSTKENRLCPLCGTRCLKIEGYRNHLRHIHGLNEEGQVVSFRCFNDFLVWKNELEKRNYCKYVMRTPPKKLASNDKLHIYHCDSSVSSMKEKKSGVAVKETCPAVISAIESSKTRNIKIEHWNNHVGHSIPIEDVELDTAIGSLGSAEIIITTDHRFNDGQNTDENIFYLSESNDGSFTESFAKETPKKITSMFQSSKSKFSENTSRPAAQRFSYKKDPTKKSGSFNYSLASVACMKSSTKKKTEITSAESTAAAKVVETISNEITNDSISTPSTQVESNSENAKNDNIDWSSDCESAIRTENNDSTPLTPTSTNDSNISSKTISGDQAYSLFSEETVHGQVVLLNSLPGQNDDQKVILCTGDQKILATALPIEQIGNESLQKAVKDHSTTQAIVLQIASEKENTSAVQNLLNISQNSSSEDVVKTVSPTGPSSFKRKTLQKPTKKNVSSSRKKIAILGKQKEKNHPEKVLSPNITSSKQKLNSPTSNSVPKIQGIITIDSSSPNVINSAKLINTDPNIPVSKLQGIITIDSASQSVINSVQLTSNAPNTSITEMKSVATSSSTGTKDSVTSSSNPSTNSANQVLLNSFPSGQAYMSINNNLIPIGPSTAHLLQPGLNPVSPGFMLTSPVAPSPFMRPVRPLINFSPFAPRTPLTSTTKSQISDANISNNQNVAGKIPPGTVPVLLIPHGSQISSTPVGGVTVPFSSHSNVKSSVSTSVGPNSVQPIISIPKPLTTSGINHVLNPHLLPGTQLISSAFLSNNAQFMSAPLLTNTGQRIHGPYLQNNAQSLPPPLIGQPGVAPVRSIISTTVSNAIKVQKVQLPFTRTVKNPALLSKNSVMASNISEKTKVSNVLLNTEPISSTPAICVPSVSTTPTQKPGTILFDSIPSQKPGTVLFESTPPQKPGTLIFESSGDVYMLEPIEDSVHVHLNTSVLGVGNRVILPAPPGYKKDNTDLKSNSEKEVELSHDDFPSLQLEKAIIGGRETKIDGKLKSPRRNKEVKNGVQIKSVLQEKRPLKDDDVEILKKVKYYQMEMKYLASQAECKRLRLELAKAQKKNRDPELHNNTDMNSSDLQTKQDDDVGVLHIDLDEDKQVQDEASNFDESQPMDVDVNDEAVDVKVSESQPKDINRKTNNTQEKMDETGNDVDSESQINKSNNLDLALNGTASNSEVVSNIECHTNDSNMENQSCDFERDEEKSTENQTIDNLENQSNDCADNRTGDIESEAEKCVDKSSVYTAINVNECLEELEKFDNKLTGICETKENEETNELNNKTLENFDVIKQDNKMIKSSNKFKDKELNAEKLLRDSKLNKESFGTIAGNKSLVMNDSFCHQQVLNDEEDFNNHINENFQLKENVLEAVPCDTIHIQGTLKKLETQYGKDKPLDVYTMIRTSVLRSLYDDMKTLCGENKKLFEELQKFRSQDKICEIDSNKTS</sequence>
<feature type="region of interest" description="Disordered" evidence="2">
    <location>
        <begin position="234"/>
        <end position="253"/>
    </location>
</feature>
<keyword evidence="1" id="KW-0863">Zinc-finger</keyword>
<feature type="region of interest" description="Disordered" evidence="2">
    <location>
        <begin position="1156"/>
        <end position="1187"/>
    </location>
</feature>
<feature type="compositionally biased region" description="Polar residues" evidence="2">
    <location>
        <begin position="1236"/>
        <end position="1250"/>
    </location>
</feature>
<feature type="compositionally biased region" description="Polar residues" evidence="2">
    <location>
        <begin position="1101"/>
        <end position="1110"/>
    </location>
</feature>
<feature type="region of interest" description="Disordered" evidence="2">
    <location>
        <begin position="1216"/>
        <end position="1251"/>
    </location>
</feature>
<dbReference type="Proteomes" id="UP000887116">
    <property type="component" value="Unassembled WGS sequence"/>
</dbReference>
<feature type="region of interest" description="Disordered" evidence="2">
    <location>
        <begin position="1090"/>
        <end position="1111"/>
    </location>
</feature>
<feature type="compositionally biased region" description="Polar residues" evidence="2">
    <location>
        <begin position="1216"/>
        <end position="1225"/>
    </location>
</feature>
<feature type="region of interest" description="Disordered" evidence="2">
    <location>
        <begin position="454"/>
        <end position="524"/>
    </location>
</feature>
<dbReference type="GO" id="GO:0008270">
    <property type="term" value="F:zinc ion binding"/>
    <property type="evidence" value="ECO:0007669"/>
    <property type="project" value="UniProtKB-KW"/>
</dbReference>
<feature type="compositionally biased region" description="Basic and acidic residues" evidence="2">
    <location>
        <begin position="1226"/>
        <end position="1235"/>
    </location>
</feature>
<feature type="compositionally biased region" description="Basic and acidic residues" evidence="2">
    <location>
        <begin position="495"/>
        <end position="504"/>
    </location>
</feature>
<dbReference type="PROSITE" id="PS50157">
    <property type="entry name" value="ZINC_FINGER_C2H2_2"/>
    <property type="match status" value="1"/>
</dbReference>
<name>A0A8X6HGE6_TRICU</name>
<organism evidence="4 5">
    <name type="scientific">Trichonephila clavata</name>
    <name type="common">Joro spider</name>
    <name type="synonym">Nephila clavata</name>
    <dbReference type="NCBI Taxonomy" id="2740835"/>
    <lineage>
        <taxon>Eukaryota</taxon>
        <taxon>Metazoa</taxon>
        <taxon>Ecdysozoa</taxon>
        <taxon>Arthropoda</taxon>
        <taxon>Chelicerata</taxon>
        <taxon>Arachnida</taxon>
        <taxon>Araneae</taxon>
        <taxon>Araneomorphae</taxon>
        <taxon>Entelegynae</taxon>
        <taxon>Araneoidea</taxon>
        <taxon>Nephilidae</taxon>
        <taxon>Trichonephila</taxon>
    </lineage>
</organism>
<feature type="region of interest" description="Disordered" evidence="2">
    <location>
        <begin position="591"/>
        <end position="619"/>
    </location>
</feature>
<proteinExistence type="predicted"/>
<dbReference type="PANTHER" id="PTHR33936">
    <property type="entry name" value="PROTEIN CBG17840"/>
    <property type="match status" value="1"/>
</dbReference>
<accession>A0A8X6HGE6</accession>
<feature type="compositionally biased region" description="Basic residues" evidence="2">
    <location>
        <begin position="470"/>
        <end position="490"/>
    </location>
</feature>
<keyword evidence="1" id="KW-0862">Zinc</keyword>
<protein>
    <recommendedName>
        <fullName evidence="3">C2H2-type domain-containing protein</fullName>
    </recommendedName>
</protein>
<keyword evidence="5" id="KW-1185">Reference proteome</keyword>
<feature type="compositionally biased region" description="Polar residues" evidence="2">
    <location>
        <begin position="302"/>
        <end position="318"/>
    </location>
</feature>
<feature type="compositionally biased region" description="Polar residues" evidence="2">
    <location>
        <begin position="234"/>
        <end position="243"/>
    </location>
</feature>
<feature type="compositionally biased region" description="Polar residues" evidence="2">
    <location>
        <begin position="591"/>
        <end position="603"/>
    </location>
</feature>
<evidence type="ECO:0000259" key="3">
    <source>
        <dbReference type="PROSITE" id="PS50157"/>
    </source>
</evidence>
<dbReference type="PANTHER" id="PTHR33936:SF25">
    <property type="entry name" value="C2H2-TYPE DOMAIN-CONTAINING PROTEIN"/>
    <property type="match status" value="1"/>
</dbReference>
<feature type="compositionally biased region" description="Basic and acidic residues" evidence="2">
    <location>
        <begin position="1156"/>
        <end position="1166"/>
    </location>
</feature>
<feature type="compositionally biased region" description="Polar residues" evidence="2">
    <location>
        <begin position="339"/>
        <end position="356"/>
    </location>
</feature>
<dbReference type="PROSITE" id="PS00028">
    <property type="entry name" value="ZINC_FINGER_C2H2_1"/>
    <property type="match status" value="2"/>
</dbReference>
<feature type="region of interest" description="Disordered" evidence="2">
    <location>
        <begin position="302"/>
        <end position="356"/>
    </location>
</feature>
<feature type="domain" description="C2H2-type" evidence="3">
    <location>
        <begin position="9"/>
        <end position="37"/>
    </location>
</feature>
<feature type="compositionally biased region" description="Low complexity" evidence="2">
    <location>
        <begin position="604"/>
        <end position="615"/>
    </location>
</feature>
<feature type="compositionally biased region" description="Polar residues" evidence="2">
    <location>
        <begin position="508"/>
        <end position="524"/>
    </location>
</feature>
<gene>
    <name evidence="4" type="primary">AVEN_168760_1</name>
    <name evidence="4" type="ORF">TNCT_271711</name>
</gene>
<evidence type="ECO:0000313" key="4">
    <source>
        <dbReference type="EMBL" id="GFQ73712.1"/>
    </source>
</evidence>
<keyword evidence="1" id="KW-0479">Metal-binding</keyword>
<evidence type="ECO:0000256" key="1">
    <source>
        <dbReference type="PROSITE-ProRule" id="PRU00042"/>
    </source>
</evidence>
<dbReference type="OrthoDB" id="6425969at2759"/>
<reference evidence="4" key="1">
    <citation type="submission" date="2020-07" db="EMBL/GenBank/DDBJ databases">
        <title>Multicomponent nature underlies the extraordinary mechanical properties of spider dragline silk.</title>
        <authorList>
            <person name="Kono N."/>
            <person name="Nakamura H."/>
            <person name="Mori M."/>
            <person name="Yoshida Y."/>
            <person name="Ohtoshi R."/>
            <person name="Malay A.D."/>
            <person name="Moran D.A.P."/>
            <person name="Tomita M."/>
            <person name="Numata K."/>
            <person name="Arakawa K."/>
        </authorList>
    </citation>
    <scope>NUCLEOTIDE SEQUENCE</scope>
</reference>
<dbReference type="InterPro" id="IPR013087">
    <property type="entry name" value="Znf_C2H2_type"/>
</dbReference>
<dbReference type="EMBL" id="BMAO01011441">
    <property type="protein sequence ID" value="GFQ73712.1"/>
    <property type="molecule type" value="Genomic_DNA"/>
</dbReference>
<dbReference type="InterPro" id="IPR052797">
    <property type="entry name" value="RegFact_GeneExpr_CellDeath"/>
</dbReference>
<dbReference type="SMART" id="SM00355">
    <property type="entry name" value="ZnF_C2H2"/>
    <property type="match status" value="2"/>
</dbReference>
<comment type="caution">
    <text evidence="4">The sequence shown here is derived from an EMBL/GenBank/DDBJ whole genome shotgun (WGS) entry which is preliminary data.</text>
</comment>
<evidence type="ECO:0000256" key="2">
    <source>
        <dbReference type="SAM" id="MobiDB-lite"/>
    </source>
</evidence>
<feature type="compositionally biased region" description="Basic and acidic residues" evidence="2">
    <location>
        <begin position="1090"/>
        <end position="1100"/>
    </location>
</feature>